<proteinExistence type="predicted"/>
<name>A0A6M4AX85_9SPHN</name>
<evidence type="ECO:0000256" key="1">
    <source>
        <dbReference type="ARBA" id="ARBA00004141"/>
    </source>
</evidence>
<evidence type="ECO:0000256" key="2">
    <source>
        <dbReference type="ARBA" id="ARBA00022475"/>
    </source>
</evidence>
<organism evidence="9 10">
    <name type="scientific">Sphingomonas lacunae</name>
    <dbReference type="NCBI Taxonomy" id="2698828"/>
    <lineage>
        <taxon>Bacteria</taxon>
        <taxon>Pseudomonadati</taxon>
        <taxon>Pseudomonadota</taxon>
        <taxon>Alphaproteobacteria</taxon>
        <taxon>Sphingomonadales</taxon>
        <taxon>Sphingomonadaceae</taxon>
        <taxon>Sphingomonas</taxon>
    </lineage>
</organism>
<dbReference type="GO" id="GO:0004252">
    <property type="term" value="F:serine-type endopeptidase activity"/>
    <property type="evidence" value="ECO:0007669"/>
    <property type="project" value="InterPro"/>
</dbReference>
<comment type="subcellular location">
    <subcellularLocation>
        <location evidence="1">Membrane</location>
        <topology evidence="1">Multi-pass membrane protein</topology>
    </subcellularLocation>
</comment>
<dbReference type="InterPro" id="IPR022764">
    <property type="entry name" value="Peptidase_S54_rhomboid_dom"/>
</dbReference>
<keyword evidence="2" id="KW-1003">Cell membrane</keyword>
<feature type="domain" description="Peptidase S54 rhomboid" evidence="8">
    <location>
        <begin position="53"/>
        <end position="195"/>
    </location>
</feature>
<feature type="transmembrane region" description="Helical" evidence="7">
    <location>
        <begin position="143"/>
        <end position="164"/>
    </location>
</feature>
<keyword evidence="9" id="KW-0378">Hydrolase</keyword>
<evidence type="ECO:0000313" key="10">
    <source>
        <dbReference type="Proteomes" id="UP000503018"/>
    </source>
</evidence>
<accession>A0A6M4AX85</accession>
<dbReference type="GO" id="GO:0006508">
    <property type="term" value="P:proteolysis"/>
    <property type="evidence" value="ECO:0007669"/>
    <property type="project" value="UniProtKB-KW"/>
</dbReference>
<dbReference type="SUPFAM" id="SSF144091">
    <property type="entry name" value="Rhomboid-like"/>
    <property type="match status" value="1"/>
</dbReference>
<dbReference type="Proteomes" id="UP000503018">
    <property type="component" value="Chromosome"/>
</dbReference>
<evidence type="ECO:0000256" key="3">
    <source>
        <dbReference type="ARBA" id="ARBA00022519"/>
    </source>
</evidence>
<dbReference type="GO" id="GO:0016020">
    <property type="term" value="C:membrane"/>
    <property type="evidence" value="ECO:0007669"/>
    <property type="project" value="UniProtKB-SubCell"/>
</dbReference>
<keyword evidence="3" id="KW-0997">Cell inner membrane</keyword>
<dbReference type="KEGG" id="slan:GV829_10375"/>
<dbReference type="Pfam" id="PF01694">
    <property type="entry name" value="Rhomboid"/>
    <property type="match status" value="1"/>
</dbReference>
<reference evidence="9 10" key="1">
    <citation type="submission" date="2020-01" db="EMBL/GenBank/DDBJ databases">
        <title>Sphingomonas sp. strain CSW-10.</title>
        <authorList>
            <person name="Chen W.-M."/>
        </authorList>
    </citation>
    <scope>NUCLEOTIDE SEQUENCE [LARGE SCALE GENOMIC DNA]</scope>
    <source>
        <strain evidence="9 10">CSW-10</strain>
    </source>
</reference>
<evidence type="ECO:0000259" key="8">
    <source>
        <dbReference type="Pfam" id="PF01694"/>
    </source>
</evidence>
<evidence type="ECO:0000256" key="5">
    <source>
        <dbReference type="ARBA" id="ARBA00022989"/>
    </source>
</evidence>
<sequence length="201" mass="21112">MTNAIAVVTIAAWLVAILGAQWFDAAAFGGFIPARVFGGHDLPGALPWPLTPLSATLIHADLLHLAFNMLMLVWCGRQVEQAIGGGYTLLLYGVGAYAAALGQFVMGPHQTSVMVGASGAISALMAFYALVFSEQKVRQIGPIPSHIVRALWLGAAWVGLQMLIGLGFGIGGALIAVGAHIGGFIAGLLLARPLLRLRYRR</sequence>
<dbReference type="PANTHER" id="PTHR43066">
    <property type="entry name" value="RHOMBOID-RELATED PROTEIN"/>
    <property type="match status" value="1"/>
</dbReference>
<evidence type="ECO:0000256" key="7">
    <source>
        <dbReference type="SAM" id="Phobius"/>
    </source>
</evidence>
<evidence type="ECO:0000256" key="6">
    <source>
        <dbReference type="ARBA" id="ARBA00023136"/>
    </source>
</evidence>
<gene>
    <name evidence="9" type="ORF">GV829_10375</name>
</gene>
<feature type="transmembrane region" description="Helical" evidence="7">
    <location>
        <begin position="170"/>
        <end position="191"/>
    </location>
</feature>
<keyword evidence="4 7" id="KW-0812">Transmembrane</keyword>
<dbReference type="EMBL" id="CP053015">
    <property type="protein sequence ID" value="QJQ33714.1"/>
    <property type="molecule type" value="Genomic_DNA"/>
</dbReference>
<evidence type="ECO:0000256" key="4">
    <source>
        <dbReference type="ARBA" id="ARBA00022692"/>
    </source>
</evidence>
<evidence type="ECO:0000313" key="9">
    <source>
        <dbReference type="EMBL" id="QJQ33714.1"/>
    </source>
</evidence>
<feature type="transmembrane region" description="Helical" evidence="7">
    <location>
        <begin position="112"/>
        <end position="131"/>
    </location>
</feature>
<keyword evidence="5 7" id="KW-1133">Transmembrane helix</keyword>
<dbReference type="InterPro" id="IPR035952">
    <property type="entry name" value="Rhomboid-like_sf"/>
</dbReference>
<keyword evidence="9" id="KW-0645">Protease</keyword>
<dbReference type="PANTHER" id="PTHR43066:SF26">
    <property type="entry name" value="RHOMBOID PROTEASE GLPG"/>
    <property type="match status" value="1"/>
</dbReference>
<keyword evidence="6 7" id="KW-0472">Membrane</keyword>
<feature type="transmembrane region" description="Helical" evidence="7">
    <location>
        <begin position="53"/>
        <end position="75"/>
    </location>
</feature>
<dbReference type="Gene3D" id="1.20.1540.10">
    <property type="entry name" value="Rhomboid-like"/>
    <property type="match status" value="1"/>
</dbReference>
<keyword evidence="10" id="KW-1185">Reference proteome</keyword>
<protein>
    <submittedName>
        <fullName evidence="9">Rhomboid family intramembrane serine protease</fullName>
    </submittedName>
</protein>
<feature type="transmembrane region" description="Helical" evidence="7">
    <location>
        <begin position="87"/>
        <end position="106"/>
    </location>
</feature>
<dbReference type="AlphaFoldDB" id="A0A6M4AX85"/>